<evidence type="ECO:0000259" key="2">
    <source>
        <dbReference type="Pfam" id="PF12945"/>
    </source>
</evidence>
<dbReference type="Proteomes" id="UP000095780">
    <property type="component" value="Unassembled WGS sequence"/>
</dbReference>
<sequence length="239" mass="27652">MFEQLVVGGKVELFKKSRRIKENGETKEMLVSQIMDINDETIICTMPSRQGKMIVLEVGTLIEAFFYTGNYIYKSDCTVKSRGKEGNIFTVELRPETALVKFQRREFYRLKCTIDADIIPLTDEERKIFDVTGKLPDNFVMPEDKGIIVDISGGGLRLFSKKQYDADSIVNVSFPIQVGDRSRYMKLMAKVVMSMRNQNSDSVYDSRLQFVNMQKEDTEDIVKYVFAQQRMIRKKERGL</sequence>
<dbReference type="AlphaFoldDB" id="A0A174YSW1"/>
<dbReference type="Pfam" id="PF07238">
    <property type="entry name" value="PilZ"/>
    <property type="match status" value="1"/>
</dbReference>
<feature type="domain" description="Type III secretion system flagellar brake protein YcgR PilZN" evidence="2">
    <location>
        <begin position="23"/>
        <end position="91"/>
    </location>
</feature>
<keyword evidence="5" id="KW-0282">Flagellum</keyword>
<dbReference type="OrthoDB" id="9783080at2"/>
<dbReference type="Proteomes" id="UP000481964">
    <property type="component" value="Unassembled WGS sequence"/>
</dbReference>
<dbReference type="EMBL" id="CZBU01000003">
    <property type="protein sequence ID" value="CUQ76792.1"/>
    <property type="molecule type" value="Genomic_DNA"/>
</dbReference>
<evidence type="ECO:0000313" key="3">
    <source>
        <dbReference type="EMBL" id="CUQ76792.1"/>
    </source>
</evidence>
<keyword evidence="3" id="KW-0808">Transferase</keyword>
<dbReference type="InterPro" id="IPR009926">
    <property type="entry name" value="T3SS_YcgR_PilZN"/>
</dbReference>
<evidence type="ECO:0000313" key="4">
    <source>
        <dbReference type="EMBL" id="CUQ80846.1"/>
    </source>
</evidence>
<evidence type="ECO:0000313" key="8">
    <source>
        <dbReference type="Proteomes" id="UP000481964"/>
    </source>
</evidence>
<dbReference type="InterPro" id="IPR009875">
    <property type="entry name" value="PilZ_domain"/>
</dbReference>
<accession>A0A174YSW1</accession>
<dbReference type="EMBL" id="WKRD01000002">
    <property type="protein sequence ID" value="MSC56240.1"/>
    <property type="molecule type" value="Genomic_DNA"/>
</dbReference>
<keyword evidence="5" id="KW-0969">Cilium</keyword>
<evidence type="ECO:0000259" key="1">
    <source>
        <dbReference type="Pfam" id="PF07238"/>
    </source>
</evidence>
<dbReference type="Proteomes" id="UP000095621">
    <property type="component" value="Unassembled WGS sequence"/>
</dbReference>
<dbReference type="GO" id="GO:0016740">
    <property type="term" value="F:transferase activity"/>
    <property type="evidence" value="ECO:0007669"/>
    <property type="project" value="UniProtKB-KW"/>
</dbReference>
<dbReference type="EMBL" id="CZBV01000002">
    <property type="protein sequence ID" value="CUQ80846.1"/>
    <property type="molecule type" value="Genomic_DNA"/>
</dbReference>
<dbReference type="Gene3D" id="2.40.10.220">
    <property type="entry name" value="predicted glycosyltransferase like domains"/>
    <property type="match status" value="1"/>
</dbReference>
<reference evidence="6 7" key="1">
    <citation type="submission" date="2015-09" db="EMBL/GenBank/DDBJ databases">
        <authorList>
            <consortium name="Pathogen Informatics"/>
        </authorList>
    </citation>
    <scope>NUCLEOTIDE SEQUENCE [LARGE SCALE GENOMIC DNA]</scope>
    <source>
        <strain evidence="3 6">2789STDY5834875</strain>
        <strain evidence="4 7">2789STDY5834878</strain>
    </source>
</reference>
<dbReference type="RefSeq" id="WP_022097333.1">
    <property type="nucleotide sequence ID" value="NZ_CABIXW010000002.1"/>
</dbReference>
<dbReference type="SUPFAM" id="SSF141371">
    <property type="entry name" value="PilZ domain-like"/>
    <property type="match status" value="1"/>
</dbReference>
<dbReference type="Pfam" id="PF12945">
    <property type="entry name" value="PilZNR"/>
    <property type="match status" value="1"/>
</dbReference>
<feature type="domain" description="PilZ" evidence="1">
    <location>
        <begin position="103"/>
        <end position="227"/>
    </location>
</feature>
<keyword evidence="5" id="KW-0966">Cell projection</keyword>
<reference evidence="5 8" key="2">
    <citation type="journal article" date="2019" name="Nat. Med.">
        <title>A library of human gut bacterial isolates paired with longitudinal multiomics data enables mechanistic microbiome research.</title>
        <authorList>
            <person name="Poyet M."/>
            <person name="Groussin M."/>
            <person name="Gibbons S.M."/>
            <person name="Avila-Pacheco J."/>
            <person name="Jiang X."/>
            <person name="Kearney S.M."/>
            <person name="Perrotta A.R."/>
            <person name="Berdy B."/>
            <person name="Zhao S."/>
            <person name="Lieberman T.D."/>
            <person name="Swanson P.K."/>
            <person name="Smith M."/>
            <person name="Roesemann S."/>
            <person name="Alexander J.E."/>
            <person name="Rich S.A."/>
            <person name="Livny J."/>
            <person name="Vlamakis H."/>
            <person name="Clish C."/>
            <person name="Bullock K."/>
            <person name="Deik A."/>
            <person name="Scott J."/>
            <person name="Pierce K.A."/>
            <person name="Xavier R.J."/>
            <person name="Alm E.J."/>
        </authorList>
    </citation>
    <scope>NUCLEOTIDE SEQUENCE [LARGE SCALE GENOMIC DNA]</scope>
    <source>
        <strain evidence="5 8">BIOML-A1</strain>
    </source>
</reference>
<proteinExistence type="predicted"/>
<evidence type="ECO:0000313" key="7">
    <source>
        <dbReference type="Proteomes" id="UP000095780"/>
    </source>
</evidence>
<gene>
    <name evidence="3" type="ORF">ERS852490_01252</name>
    <name evidence="4" type="ORF">ERS852492_00586</name>
    <name evidence="5" type="ORF">GKE48_02070</name>
</gene>
<name>A0A174YSW1_9FIRM</name>
<evidence type="ECO:0000313" key="5">
    <source>
        <dbReference type="EMBL" id="MSC56240.1"/>
    </source>
</evidence>
<protein>
    <submittedName>
        <fullName evidence="5">Flagellar brake protein</fullName>
    </submittedName>
    <submittedName>
        <fullName evidence="3">Predicted glycosyltransferase</fullName>
    </submittedName>
</protein>
<evidence type="ECO:0000313" key="6">
    <source>
        <dbReference type="Proteomes" id="UP000095621"/>
    </source>
</evidence>
<organism evidence="3 6">
    <name type="scientific">Lachnospira eligens</name>
    <dbReference type="NCBI Taxonomy" id="39485"/>
    <lineage>
        <taxon>Bacteria</taxon>
        <taxon>Bacillati</taxon>
        <taxon>Bacillota</taxon>
        <taxon>Clostridia</taxon>
        <taxon>Lachnospirales</taxon>
        <taxon>Lachnospiraceae</taxon>
        <taxon>Lachnospira</taxon>
    </lineage>
</organism>
<dbReference type="GO" id="GO:0035438">
    <property type="term" value="F:cyclic-di-GMP binding"/>
    <property type="evidence" value="ECO:0007669"/>
    <property type="project" value="InterPro"/>
</dbReference>